<dbReference type="InterPro" id="IPR010310">
    <property type="entry name" value="T7SS_ESAT-6-like"/>
</dbReference>
<dbReference type="InterPro" id="IPR036689">
    <property type="entry name" value="ESAT-6-like_sf"/>
</dbReference>
<dbReference type="KEGG" id="cok:COCCU_02585"/>
<dbReference type="Proteomes" id="UP000424462">
    <property type="component" value="Chromosome"/>
</dbReference>
<dbReference type="AlphaFoldDB" id="A0A6B8W1T8"/>
<dbReference type="Gene3D" id="1.10.287.1060">
    <property type="entry name" value="ESAT-6-like"/>
    <property type="match status" value="1"/>
</dbReference>
<name>A0A6B8W1T8_9CORY</name>
<dbReference type="SUPFAM" id="SSF140453">
    <property type="entry name" value="EsxAB dimer-like"/>
    <property type="match status" value="1"/>
</dbReference>
<gene>
    <name evidence="2" type="ORF">COCCU_02585</name>
</gene>
<dbReference type="NCBIfam" id="TIGR03930">
    <property type="entry name" value="WXG100_ESAT6"/>
    <property type="match status" value="1"/>
</dbReference>
<accession>A0A6B8W1T8</accession>
<dbReference type="Pfam" id="PF06013">
    <property type="entry name" value="WXG100"/>
    <property type="match status" value="1"/>
</dbReference>
<evidence type="ECO:0000256" key="1">
    <source>
        <dbReference type="RuleBase" id="RU362001"/>
    </source>
</evidence>
<sequence length="106" mass="11323">MSSNMFRTEADVMVATAGRVDDTNTQVQGELGRLRNTVDGIRGSWVGSAQVSFDALMQRWDTSARQLQEALDSIGGNIRSNAKNFEGVEAQNAQSFAAVGGQGLSL</sequence>
<proteinExistence type="inferred from homology"/>
<organism evidence="2 3">
    <name type="scientific">Corynebacterium occultum</name>
    <dbReference type="NCBI Taxonomy" id="2675219"/>
    <lineage>
        <taxon>Bacteria</taxon>
        <taxon>Bacillati</taxon>
        <taxon>Actinomycetota</taxon>
        <taxon>Actinomycetes</taxon>
        <taxon>Mycobacteriales</taxon>
        <taxon>Corynebacteriaceae</taxon>
        <taxon>Corynebacterium</taxon>
    </lineage>
</organism>
<evidence type="ECO:0000313" key="2">
    <source>
        <dbReference type="EMBL" id="QGU06471.1"/>
    </source>
</evidence>
<protein>
    <recommendedName>
        <fullName evidence="1">ESAT-6-like protein</fullName>
    </recommendedName>
</protein>
<dbReference type="EMBL" id="CP046455">
    <property type="protein sequence ID" value="QGU06471.1"/>
    <property type="molecule type" value="Genomic_DNA"/>
</dbReference>
<reference evidence="2 3" key="1">
    <citation type="submission" date="2019-11" db="EMBL/GenBank/DDBJ databases">
        <title>Complete genome sequence of Corynebacterium kalinowskii 1959, a novel Corynebacterium species isolated from soil of a small paddock in Vilsendorf, Germany.</title>
        <authorList>
            <person name="Schaffert L."/>
            <person name="Ruwe M."/>
            <person name="Milse J."/>
            <person name="Hanuschka K."/>
            <person name="Ortseifen V."/>
            <person name="Droste J."/>
            <person name="Brandt D."/>
            <person name="Schlueter L."/>
            <person name="Kutter Y."/>
            <person name="Vinke S."/>
            <person name="Viehoefer P."/>
            <person name="Jacob L."/>
            <person name="Luebke N.-C."/>
            <person name="Schulte-Berndt E."/>
            <person name="Hain C."/>
            <person name="Linder M."/>
            <person name="Schmidt P."/>
            <person name="Wollenschlaeger L."/>
            <person name="Luttermann T."/>
            <person name="Thieme E."/>
            <person name="Hassa J."/>
            <person name="Haak M."/>
            <person name="Wittchen M."/>
            <person name="Mentz A."/>
            <person name="Persicke M."/>
            <person name="Busche T."/>
            <person name="Ruckert C."/>
        </authorList>
    </citation>
    <scope>NUCLEOTIDE SEQUENCE [LARGE SCALE GENOMIC DNA]</scope>
    <source>
        <strain evidence="2 3">2039</strain>
    </source>
</reference>
<keyword evidence="3" id="KW-1185">Reference proteome</keyword>
<evidence type="ECO:0000313" key="3">
    <source>
        <dbReference type="Proteomes" id="UP000424462"/>
    </source>
</evidence>
<comment type="similarity">
    <text evidence="1">Belongs to the WXG100 family.</text>
</comment>
<dbReference type="RefSeq" id="WP_156230055.1">
    <property type="nucleotide sequence ID" value="NZ_CP046455.1"/>
</dbReference>